<dbReference type="EMBL" id="JAAROP010000002">
    <property type="protein sequence ID" value="MBC1322246.1"/>
    <property type="molecule type" value="Genomic_DNA"/>
</dbReference>
<name>A0A7X0W4U4_LISWE</name>
<gene>
    <name evidence="1" type="ORF">HB853_04745</name>
</gene>
<evidence type="ECO:0000313" key="2">
    <source>
        <dbReference type="Proteomes" id="UP000522007"/>
    </source>
</evidence>
<dbReference type="AlphaFoldDB" id="A0A7X0W4U4"/>
<evidence type="ECO:0000313" key="1">
    <source>
        <dbReference type="EMBL" id="MBC1322246.1"/>
    </source>
</evidence>
<proteinExistence type="predicted"/>
<sequence>MEFEYFGAEDEETDSESNNDFDLEKQFAFFVVNFHMTKHDFEELTEVEKNFIMKEWENKVIFESTMLRNAVLNAEQNLNRKRNTRFIDLHKKRQKKADVNYTVNALQAISENETQEGKAWIDRIYSANGLRRPKNKEERRKVNGGF</sequence>
<protein>
    <submittedName>
        <fullName evidence="1">Phenylalanine racemase</fullName>
    </submittedName>
</protein>
<accession>A0A7X0W4U4</accession>
<reference evidence="1 2" key="1">
    <citation type="submission" date="2020-03" db="EMBL/GenBank/DDBJ databases">
        <title>Soil Listeria distribution.</title>
        <authorList>
            <person name="Liao J."/>
            <person name="Wiedmann M."/>
        </authorList>
    </citation>
    <scope>NUCLEOTIDE SEQUENCE [LARGE SCALE GENOMIC DNA]</scope>
    <source>
        <strain evidence="1 2">FSL L7-1829</strain>
    </source>
</reference>
<dbReference type="Proteomes" id="UP000522007">
    <property type="component" value="Unassembled WGS sequence"/>
</dbReference>
<organism evidence="1 2">
    <name type="scientific">Listeria welshimeri</name>
    <dbReference type="NCBI Taxonomy" id="1643"/>
    <lineage>
        <taxon>Bacteria</taxon>
        <taxon>Bacillati</taxon>
        <taxon>Bacillota</taxon>
        <taxon>Bacilli</taxon>
        <taxon>Bacillales</taxon>
        <taxon>Listeriaceae</taxon>
        <taxon>Listeria</taxon>
    </lineage>
</organism>
<comment type="caution">
    <text evidence="1">The sequence shown here is derived from an EMBL/GenBank/DDBJ whole genome shotgun (WGS) entry which is preliminary data.</text>
</comment>